<keyword evidence="4" id="KW-1185">Reference proteome</keyword>
<dbReference type="SMART" id="SM00052">
    <property type="entry name" value="EAL"/>
    <property type="match status" value="1"/>
</dbReference>
<evidence type="ECO:0000259" key="2">
    <source>
        <dbReference type="PROSITE" id="PS50887"/>
    </source>
</evidence>
<dbReference type="InterPro" id="IPR043128">
    <property type="entry name" value="Rev_trsase/Diguanyl_cyclase"/>
</dbReference>
<dbReference type="InterPro" id="IPR029787">
    <property type="entry name" value="Nucleotide_cyclase"/>
</dbReference>
<organism evidence="3 4">
    <name type="scientific">Humitalea rosea</name>
    <dbReference type="NCBI Taxonomy" id="990373"/>
    <lineage>
        <taxon>Bacteria</taxon>
        <taxon>Pseudomonadati</taxon>
        <taxon>Pseudomonadota</taxon>
        <taxon>Alphaproteobacteria</taxon>
        <taxon>Acetobacterales</taxon>
        <taxon>Roseomonadaceae</taxon>
        <taxon>Humitalea</taxon>
    </lineage>
</organism>
<dbReference type="CDD" id="cd01948">
    <property type="entry name" value="EAL"/>
    <property type="match status" value="1"/>
</dbReference>
<dbReference type="InterPro" id="IPR000160">
    <property type="entry name" value="GGDEF_dom"/>
</dbReference>
<accession>A0A2W7IFY7</accession>
<evidence type="ECO:0000313" key="3">
    <source>
        <dbReference type="EMBL" id="PZW45866.1"/>
    </source>
</evidence>
<feature type="domain" description="EAL" evidence="1">
    <location>
        <begin position="351"/>
        <end position="604"/>
    </location>
</feature>
<dbReference type="SMART" id="SM00267">
    <property type="entry name" value="GGDEF"/>
    <property type="match status" value="1"/>
</dbReference>
<proteinExistence type="predicted"/>
<dbReference type="Pfam" id="PF00563">
    <property type="entry name" value="EAL"/>
    <property type="match status" value="1"/>
</dbReference>
<dbReference type="InterPro" id="IPR003018">
    <property type="entry name" value="GAF"/>
</dbReference>
<dbReference type="Pfam" id="PF00990">
    <property type="entry name" value="GGDEF"/>
    <property type="match status" value="1"/>
</dbReference>
<dbReference type="InterPro" id="IPR035919">
    <property type="entry name" value="EAL_sf"/>
</dbReference>
<dbReference type="Pfam" id="PF01590">
    <property type="entry name" value="GAF"/>
    <property type="match status" value="1"/>
</dbReference>
<dbReference type="PROSITE" id="PS50883">
    <property type="entry name" value="EAL"/>
    <property type="match status" value="1"/>
</dbReference>
<reference evidence="3 4" key="1">
    <citation type="submission" date="2018-06" db="EMBL/GenBank/DDBJ databases">
        <title>Genomic Encyclopedia of Archaeal and Bacterial Type Strains, Phase II (KMG-II): from individual species to whole genera.</title>
        <authorList>
            <person name="Goeker M."/>
        </authorList>
    </citation>
    <scope>NUCLEOTIDE SEQUENCE [LARGE SCALE GENOMIC DNA]</scope>
    <source>
        <strain evidence="3 4">DSM 24525</strain>
    </source>
</reference>
<dbReference type="SUPFAM" id="SSF141868">
    <property type="entry name" value="EAL domain-like"/>
    <property type="match status" value="1"/>
</dbReference>
<dbReference type="SUPFAM" id="SSF55073">
    <property type="entry name" value="Nucleotide cyclase"/>
    <property type="match status" value="1"/>
</dbReference>
<dbReference type="SUPFAM" id="SSF55781">
    <property type="entry name" value="GAF domain-like"/>
    <property type="match status" value="1"/>
</dbReference>
<evidence type="ECO:0000313" key="4">
    <source>
        <dbReference type="Proteomes" id="UP000249688"/>
    </source>
</evidence>
<dbReference type="InterPro" id="IPR052155">
    <property type="entry name" value="Biofilm_reg_signaling"/>
</dbReference>
<dbReference type="InterPro" id="IPR001633">
    <property type="entry name" value="EAL_dom"/>
</dbReference>
<dbReference type="NCBIfam" id="TIGR00254">
    <property type="entry name" value="GGDEF"/>
    <property type="match status" value="1"/>
</dbReference>
<dbReference type="Gene3D" id="3.30.450.40">
    <property type="match status" value="1"/>
</dbReference>
<dbReference type="OrthoDB" id="9793210at2"/>
<dbReference type="PANTHER" id="PTHR44757:SF2">
    <property type="entry name" value="BIOFILM ARCHITECTURE MAINTENANCE PROTEIN MBAA"/>
    <property type="match status" value="1"/>
</dbReference>
<sequence length="605" mass="64627">MLDATLPACEDRRLAALHALDILDTPPEERFDIFTRIAAGVFGMPISLISLIDADRQWFKSAHGLDLRETPRGLAFGNEGLVEGEDVLLVPDTTRDERFQDNPMVTGEPGIRFFAGAPIRDVSGLSLGTLCVMDRVPRLPGRAALGMLKDLATGVSSAMQLNAALRRMGTMAATDPLTGLANRHTLEQTLKLAIGALGSRSDAAVGLLLIDLDRFKEINELFGHAGGDAALREVGRRIRSVLRDADLAARLGEDEFAVVIRDLSSPAQALAIAGRLHGALAAPCMIDGMPVALRCSIGVALAPFDAIEPAGLLRIADAALYRAKRTGRGRTLRLAGAHLLGRDTAKGLPGRQDIEAALRASLTGDAPKPFVLAWQPIFHSNDGTLMAAEALVRWPRPRRAPLVPDDFIPVAEATGLITHLDRWVLRTACAAAASWDSDLPISINMSAANFYLTDLLPIVMSALAESGLSPDRLEIEVTETVLLQDPDGVRQQIDRLRGLGLRIALDDFGGGHGTLGYLNAFPFDTVKIDRAFIRQLDSGERAEAVVRAIIQLGQALSIRTVAEGVETQAQLDFLTAAGATAVQGFLLGAPMPEARLTALFAPPLG</sequence>
<dbReference type="Gene3D" id="3.20.20.450">
    <property type="entry name" value="EAL domain"/>
    <property type="match status" value="1"/>
</dbReference>
<dbReference type="Proteomes" id="UP000249688">
    <property type="component" value="Unassembled WGS sequence"/>
</dbReference>
<dbReference type="AlphaFoldDB" id="A0A2W7IFY7"/>
<dbReference type="PROSITE" id="PS50887">
    <property type="entry name" value="GGDEF"/>
    <property type="match status" value="1"/>
</dbReference>
<name>A0A2W7IFY7_9PROT</name>
<feature type="domain" description="GGDEF" evidence="2">
    <location>
        <begin position="203"/>
        <end position="336"/>
    </location>
</feature>
<dbReference type="EMBL" id="QKYU01000010">
    <property type="protein sequence ID" value="PZW45866.1"/>
    <property type="molecule type" value="Genomic_DNA"/>
</dbReference>
<dbReference type="InterPro" id="IPR029016">
    <property type="entry name" value="GAF-like_dom_sf"/>
</dbReference>
<dbReference type="SMART" id="SM00065">
    <property type="entry name" value="GAF"/>
    <property type="match status" value="1"/>
</dbReference>
<protein>
    <submittedName>
        <fullName evidence="3">Diguanylate cyclase (GGDEF)-like protein</fullName>
    </submittedName>
</protein>
<dbReference type="PANTHER" id="PTHR44757">
    <property type="entry name" value="DIGUANYLATE CYCLASE DGCP"/>
    <property type="match status" value="1"/>
</dbReference>
<dbReference type="Gene3D" id="3.30.70.270">
    <property type="match status" value="1"/>
</dbReference>
<dbReference type="CDD" id="cd01949">
    <property type="entry name" value="GGDEF"/>
    <property type="match status" value="1"/>
</dbReference>
<comment type="caution">
    <text evidence="3">The sequence shown here is derived from an EMBL/GenBank/DDBJ whole genome shotgun (WGS) entry which is preliminary data.</text>
</comment>
<evidence type="ECO:0000259" key="1">
    <source>
        <dbReference type="PROSITE" id="PS50883"/>
    </source>
</evidence>
<gene>
    <name evidence="3" type="ORF">C8P66_11064</name>
</gene>